<evidence type="ECO:0000313" key="2">
    <source>
        <dbReference type="EMBL" id="CAP57316.1"/>
    </source>
</evidence>
<dbReference type="EMBL" id="AM889285">
    <property type="protein sequence ID" value="CAP57316.1"/>
    <property type="molecule type" value="Genomic_DNA"/>
</dbReference>
<evidence type="ECO:0000313" key="3">
    <source>
        <dbReference type="Proteomes" id="UP000001176"/>
    </source>
</evidence>
<keyword evidence="1" id="KW-0472">Membrane</keyword>
<keyword evidence="1" id="KW-0812">Transmembrane</keyword>
<proteinExistence type="predicted"/>
<name>A9H3H1_GLUDA</name>
<dbReference type="Proteomes" id="UP000001176">
    <property type="component" value="Chromosome"/>
</dbReference>
<accession>A9H3H1</accession>
<organism evidence="2 3">
    <name type="scientific">Gluconacetobacter diazotrophicus (strain ATCC 49037 / DSM 5601 / CCUG 37298 / CIP 103539 / LMG 7603 / PAl5)</name>
    <dbReference type="NCBI Taxonomy" id="272568"/>
    <lineage>
        <taxon>Bacteria</taxon>
        <taxon>Pseudomonadati</taxon>
        <taxon>Pseudomonadota</taxon>
        <taxon>Alphaproteobacteria</taxon>
        <taxon>Acetobacterales</taxon>
        <taxon>Acetobacteraceae</taxon>
        <taxon>Gluconacetobacter</taxon>
    </lineage>
</organism>
<dbReference type="Pfam" id="PF09586">
    <property type="entry name" value="YfhO"/>
    <property type="match status" value="1"/>
</dbReference>
<dbReference type="AlphaFoldDB" id="A9H3H1"/>
<feature type="transmembrane region" description="Helical" evidence="1">
    <location>
        <begin position="312"/>
        <end position="335"/>
    </location>
</feature>
<keyword evidence="1" id="KW-1133">Transmembrane helix</keyword>
<feature type="transmembrane region" description="Helical" evidence="1">
    <location>
        <begin position="407"/>
        <end position="427"/>
    </location>
</feature>
<keyword evidence="3" id="KW-1185">Reference proteome</keyword>
<feature type="transmembrane region" description="Helical" evidence="1">
    <location>
        <begin position="167"/>
        <end position="186"/>
    </location>
</feature>
<feature type="transmembrane region" description="Helical" evidence="1">
    <location>
        <begin position="744"/>
        <end position="762"/>
    </location>
</feature>
<dbReference type="InterPro" id="IPR018580">
    <property type="entry name" value="Uncharacterised_YfhO"/>
</dbReference>
<dbReference type="PANTHER" id="PTHR38454">
    <property type="entry name" value="INTEGRAL MEMBRANE PROTEIN-RELATED"/>
    <property type="match status" value="1"/>
</dbReference>
<sequence>MPGKPDALPPFGRKCFNFAMWAIMINIIKKNKSVDINKNALCVILLVCAPLLLKFPLLIGLLIADPALLYAGLQTGLHAGPLTGYPPMPTIDPNIGFTSHALGYRAAEDVLSGRLPWWNPYEGVGMPLAGEMQSAALFPLTLLLALHNGQLYMHLCLQIIAGLSTYAVLRKIGCMRFGALAAALVFEFDGTFAWLANAVINPIAFLPLTLLGVETIRERVEAGRRGGGAWVTIGLSASLYAGFPEVAYLDGLLVLAWTLVRLGSLARPMRWAFLRRIVVSGLAALAISALILVPFGDYMLVANTGGHANGGFAFISLSPAFLFALLVPYAFGGIFQIPQYTEFWSSVGGYTGCILPVLALCGLGGQALRGVRVALGLWIVVTIGIAYGAPGAGLLAQFFPGFKFVALYRYLSPSWEFCLCVLAAFGLTDLARNHRFARVTAACIAVAAVCVVTAYVTHRHHLPLARNRLALDSIVFAAILLIGTGVLAWLPLTAATRSRGMAGVLVAEVAVLFALPSLSSPSHGAIDLTGVQYLQQHLGFQRFATFGPVQPNYGSYFGIASINHNDLPLPRDWTDYVARHLDANAPSILFTGFSRNDPNGPSAADNLVVNVEAYRKAGVRFVLVPAGSLDSPGFASFKHYAAADHGVREAFGNGVMRIFELPDPTPYAAAPGCVLTPRSRDLMDVDCTGPSQLTRLEMYMEGWHASVDGNPVPISRTGEIFQQIPVRQGRSVVTFRFVPPHIQWAFFAFIVGWILFAIDLLGGKERTARKIL</sequence>
<feature type="transmembrane region" description="Helical" evidence="1">
    <location>
        <begin position="439"/>
        <end position="457"/>
    </location>
</feature>
<feature type="transmembrane region" description="Helical" evidence="1">
    <location>
        <begin position="192"/>
        <end position="213"/>
    </location>
</feature>
<feature type="transmembrane region" description="Helical" evidence="1">
    <location>
        <begin position="124"/>
        <end position="146"/>
    </location>
</feature>
<feature type="transmembrane region" description="Helical" evidence="1">
    <location>
        <begin position="347"/>
        <end position="368"/>
    </location>
</feature>
<evidence type="ECO:0000256" key="1">
    <source>
        <dbReference type="SAM" id="Phobius"/>
    </source>
</evidence>
<feature type="transmembrane region" description="Helical" evidence="1">
    <location>
        <begin position="225"/>
        <end position="241"/>
    </location>
</feature>
<gene>
    <name evidence="2" type="ordered locus">GDI3373</name>
</gene>
<feature type="transmembrane region" description="Helical" evidence="1">
    <location>
        <begin position="469"/>
        <end position="492"/>
    </location>
</feature>
<dbReference type="KEGG" id="gdi:GDI3373"/>
<reference evidence="2 3" key="1">
    <citation type="journal article" date="2009" name="BMC Genomics">
        <title>Complete genome sequence of the sugarcane nitrogen-fixing endophyte Gluconacetobacter diazotrophicus Pal5.</title>
        <authorList>
            <person name="Bertalan M."/>
            <person name="Albano R."/>
            <person name="Padua V."/>
            <person name="Rouws L."/>
            <person name="Rojas C."/>
            <person name="Hemerly A."/>
            <person name="Teixeira K."/>
            <person name="Schwab S."/>
            <person name="Araujo J."/>
            <person name="Oliveira A."/>
            <person name="Franca L."/>
            <person name="Magalhaes V."/>
            <person name="Alqueres S."/>
            <person name="Cardoso A."/>
            <person name="Almeida W."/>
            <person name="Loureiro M.M."/>
            <person name="Nogueira E."/>
            <person name="Cidade D."/>
            <person name="Oliveira D."/>
            <person name="Simao T."/>
            <person name="Macedo J."/>
            <person name="Valadao A."/>
            <person name="Dreschsel M."/>
            <person name="Freitas F."/>
            <person name="Vidal M."/>
            <person name="Guedes H."/>
            <person name="Rodrigues E."/>
            <person name="Meneses C."/>
            <person name="Brioso P."/>
            <person name="Pozzer L."/>
            <person name="Figueiredo D."/>
            <person name="Montano H."/>
            <person name="Junior J."/>
            <person name="Filho G."/>
            <person name="Flores V."/>
            <person name="Ferreira B."/>
            <person name="Branco A."/>
            <person name="Gonzalez P."/>
            <person name="Guillobel H."/>
            <person name="Lemos M."/>
            <person name="Seibel L."/>
            <person name="Macedo J."/>
            <person name="Alves-Ferreira M."/>
            <person name="Sachetto-Martins G."/>
            <person name="Coelho A."/>
            <person name="Santos E."/>
            <person name="Amaral G."/>
            <person name="Neves A."/>
            <person name="Pacheco A.B."/>
            <person name="Carvalho D."/>
            <person name="Lery L."/>
            <person name="Bisch P."/>
            <person name="Rossle S.C."/>
            <person name="Urmenyi T."/>
            <person name="Kruger W.V."/>
            <person name="Martins O."/>
            <person name="Baldani J.I."/>
            <person name="Ferreira P.C."/>
        </authorList>
    </citation>
    <scope>NUCLEOTIDE SEQUENCE [LARGE SCALE GENOMIC DNA]</scope>
    <source>
        <strain evidence="3">ATCC 49037 / DSM 5601 / CCUG 37298 / CIP 103539 / LMG 7603 / PAl5</strain>
    </source>
</reference>
<feature type="transmembrane region" description="Helical" evidence="1">
    <location>
        <begin position="40"/>
        <end position="64"/>
    </location>
</feature>
<feature type="transmembrane region" description="Helical" evidence="1">
    <location>
        <begin position="277"/>
        <end position="300"/>
    </location>
</feature>
<protein>
    <submittedName>
        <fullName evidence="2">Putative membrane protein</fullName>
    </submittedName>
</protein>
<dbReference type="PANTHER" id="PTHR38454:SF1">
    <property type="entry name" value="INTEGRAL MEMBRANE PROTEIN"/>
    <property type="match status" value="1"/>
</dbReference>
<feature type="transmembrane region" description="Helical" evidence="1">
    <location>
        <begin position="247"/>
        <end position="265"/>
    </location>
</feature>
<feature type="transmembrane region" description="Helical" evidence="1">
    <location>
        <begin position="374"/>
        <end position="395"/>
    </location>
</feature>